<evidence type="ECO:0000259" key="10">
    <source>
        <dbReference type="PROSITE" id="PS50214"/>
    </source>
</evidence>
<dbReference type="InterPro" id="IPR001762">
    <property type="entry name" value="Disintegrin_dom"/>
</dbReference>
<evidence type="ECO:0000256" key="8">
    <source>
        <dbReference type="PROSITE-ProRule" id="PRU00276"/>
    </source>
</evidence>
<feature type="disulfide bond" evidence="7">
    <location>
        <begin position="620"/>
        <end position="630"/>
    </location>
</feature>
<dbReference type="Gene3D" id="3.40.390.10">
    <property type="entry name" value="Collagenase (Catalytic Domain)"/>
    <property type="match status" value="1"/>
</dbReference>
<dbReference type="Pfam" id="PF01421">
    <property type="entry name" value="Reprolysin"/>
    <property type="match status" value="1"/>
</dbReference>
<keyword evidence="3" id="KW-1133">Transmembrane helix</keyword>
<dbReference type="Gene3D" id="2.60.120.260">
    <property type="entry name" value="Galactose-binding domain-like"/>
    <property type="match status" value="1"/>
</dbReference>
<protein>
    <submittedName>
        <fullName evidence="12">Disintegrin and metalloproteinase domain-containing protein 12-like</fullName>
    </submittedName>
</protein>
<dbReference type="Ensembl" id="ENSCMIT00000026582.1">
    <property type="protein sequence ID" value="ENSCMIP00000026154.1"/>
    <property type="gene ID" value="ENSCMIG00000011479.1"/>
</dbReference>
<dbReference type="PROSITE" id="PS50214">
    <property type="entry name" value="DISINTEGRIN_2"/>
    <property type="match status" value="1"/>
</dbReference>
<evidence type="ECO:0000256" key="6">
    <source>
        <dbReference type="PROSITE-ProRule" id="PRU00068"/>
    </source>
</evidence>
<dbReference type="FunFam" id="4.10.70.10:FF:000001">
    <property type="entry name" value="Disintegrin and metalloproteinase domain-containing protein 22"/>
    <property type="match status" value="1"/>
</dbReference>
<dbReference type="PRINTS" id="PR00289">
    <property type="entry name" value="DISINTEGRIN"/>
</dbReference>
<dbReference type="SUPFAM" id="SSF57552">
    <property type="entry name" value="Blood coagulation inhibitor (disintegrin)"/>
    <property type="match status" value="1"/>
</dbReference>
<dbReference type="InterPro" id="IPR034027">
    <property type="entry name" value="Reprolysin_adamalysin"/>
</dbReference>
<feature type="domain" description="Disintegrin" evidence="10">
    <location>
        <begin position="386"/>
        <end position="473"/>
    </location>
</feature>
<dbReference type="SMART" id="SM00608">
    <property type="entry name" value="ACR"/>
    <property type="match status" value="1"/>
</dbReference>
<dbReference type="PROSITE" id="PS50215">
    <property type="entry name" value="ADAM_MEPRO"/>
    <property type="match status" value="1"/>
</dbReference>
<evidence type="ECO:0000256" key="4">
    <source>
        <dbReference type="ARBA" id="ARBA00023136"/>
    </source>
</evidence>
<dbReference type="Pfam" id="PF23106">
    <property type="entry name" value="EGF_Teneurin"/>
    <property type="match status" value="1"/>
</dbReference>
<reference evidence="13" key="1">
    <citation type="journal article" date="2006" name="Science">
        <title>Ancient noncoding elements conserved in the human genome.</title>
        <authorList>
            <person name="Venkatesh B."/>
            <person name="Kirkness E.F."/>
            <person name="Loh Y.H."/>
            <person name="Halpern A.L."/>
            <person name="Lee A.P."/>
            <person name="Johnson J."/>
            <person name="Dandona N."/>
            <person name="Viswanathan L.D."/>
            <person name="Tay A."/>
            <person name="Venter J.C."/>
            <person name="Strausberg R.L."/>
            <person name="Brenner S."/>
        </authorList>
    </citation>
    <scope>NUCLEOTIDE SEQUENCE [LARGE SCALE GENOMIC DNA]</scope>
</reference>
<dbReference type="InParanoid" id="A0A4W3I7Y1"/>
<evidence type="ECO:0000313" key="12">
    <source>
        <dbReference type="Ensembl" id="ENSCMIP00000026154.1"/>
    </source>
</evidence>
<feature type="binding site" evidence="8">
    <location>
        <position position="319"/>
    </location>
    <ligand>
        <name>Zn(2+)</name>
        <dbReference type="ChEBI" id="CHEBI:29105"/>
        <note>catalytic</note>
    </ligand>
</feature>
<proteinExistence type="predicted"/>
<evidence type="ECO:0000256" key="5">
    <source>
        <dbReference type="ARBA" id="ARBA00023157"/>
    </source>
</evidence>
<reference evidence="12" key="5">
    <citation type="submission" date="2025-09" db="UniProtKB">
        <authorList>
            <consortium name="Ensembl"/>
        </authorList>
    </citation>
    <scope>IDENTIFICATION</scope>
</reference>
<reference evidence="13" key="2">
    <citation type="journal article" date="2007" name="PLoS Biol.">
        <title>Survey sequencing and comparative analysis of the elephant shark (Callorhinchus milii) genome.</title>
        <authorList>
            <person name="Venkatesh B."/>
            <person name="Kirkness E.F."/>
            <person name="Loh Y.H."/>
            <person name="Halpern A.L."/>
            <person name="Lee A.P."/>
            <person name="Johnson J."/>
            <person name="Dandona N."/>
            <person name="Viswanathan L.D."/>
            <person name="Tay A."/>
            <person name="Venter J.C."/>
            <person name="Strausberg R.L."/>
            <person name="Brenner S."/>
        </authorList>
    </citation>
    <scope>NUCLEOTIDE SEQUENCE [LARGE SCALE GENOMIC DNA]</scope>
</reference>
<reference evidence="13" key="3">
    <citation type="journal article" date="2014" name="Nature">
        <title>Elephant shark genome provides unique insights into gnathostome evolution.</title>
        <authorList>
            <consortium name="International Elephant Shark Genome Sequencing Consortium"/>
            <person name="Venkatesh B."/>
            <person name="Lee A.P."/>
            <person name="Ravi V."/>
            <person name="Maurya A.K."/>
            <person name="Lian M.M."/>
            <person name="Swann J.B."/>
            <person name="Ohta Y."/>
            <person name="Flajnik M.F."/>
            <person name="Sutoh Y."/>
            <person name="Kasahara M."/>
            <person name="Hoon S."/>
            <person name="Gangu V."/>
            <person name="Roy S.W."/>
            <person name="Irimia M."/>
            <person name="Korzh V."/>
            <person name="Kondrychyn I."/>
            <person name="Lim Z.W."/>
            <person name="Tay B.H."/>
            <person name="Tohari S."/>
            <person name="Kong K.W."/>
            <person name="Ho S."/>
            <person name="Lorente-Galdos B."/>
            <person name="Quilez J."/>
            <person name="Marques-Bonet T."/>
            <person name="Raney B.J."/>
            <person name="Ingham P.W."/>
            <person name="Tay A."/>
            <person name="Hillier L.W."/>
            <person name="Minx P."/>
            <person name="Boehm T."/>
            <person name="Wilson R.K."/>
            <person name="Brenner S."/>
            <person name="Warren W.C."/>
        </authorList>
    </citation>
    <scope>NUCLEOTIDE SEQUENCE [LARGE SCALE GENOMIC DNA]</scope>
</reference>
<dbReference type="Gene3D" id="4.10.70.10">
    <property type="entry name" value="Disintegrin domain"/>
    <property type="match status" value="1"/>
</dbReference>
<dbReference type="OMA" id="ISECDFP"/>
<keyword evidence="2" id="KW-0812">Transmembrane</keyword>
<dbReference type="GeneTree" id="ENSGT00940000159822"/>
<feature type="active site" evidence="8">
    <location>
        <position position="316"/>
    </location>
</feature>
<dbReference type="PANTHER" id="PTHR11905">
    <property type="entry name" value="ADAM A DISINTEGRIN AND METALLOPROTEASE DOMAIN"/>
    <property type="match status" value="1"/>
</dbReference>
<accession>A0A4W3I7Y1</accession>
<evidence type="ECO:0000313" key="13">
    <source>
        <dbReference type="Proteomes" id="UP000314986"/>
    </source>
</evidence>
<dbReference type="GO" id="GO:0004222">
    <property type="term" value="F:metalloendopeptidase activity"/>
    <property type="evidence" value="ECO:0007669"/>
    <property type="project" value="InterPro"/>
</dbReference>
<evidence type="ECO:0000256" key="7">
    <source>
        <dbReference type="PROSITE-ProRule" id="PRU00076"/>
    </source>
</evidence>
<dbReference type="SMART" id="SM00050">
    <property type="entry name" value="DISIN"/>
    <property type="match status" value="1"/>
</dbReference>
<name>A0A4W3I7Y1_CALMI</name>
<dbReference type="InterPro" id="IPR000742">
    <property type="entry name" value="EGF"/>
</dbReference>
<dbReference type="GO" id="GO:0005178">
    <property type="term" value="F:integrin binding"/>
    <property type="evidence" value="ECO:0007669"/>
    <property type="project" value="TreeGrafter"/>
</dbReference>
<dbReference type="InterPro" id="IPR002870">
    <property type="entry name" value="Peptidase_M12B_N"/>
</dbReference>
<dbReference type="GO" id="GO:0007229">
    <property type="term" value="P:integrin-mediated signaling pathway"/>
    <property type="evidence" value="ECO:0007669"/>
    <property type="project" value="TreeGrafter"/>
</dbReference>
<dbReference type="Pfam" id="PF08516">
    <property type="entry name" value="ADAM_CR"/>
    <property type="match status" value="1"/>
</dbReference>
<dbReference type="GO" id="GO:0046872">
    <property type="term" value="F:metal ion binding"/>
    <property type="evidence" value="ECO:0007669"/>
    <property type="project" value="UniProtKB-KW"/>
</dbReference>
<dbReference type="Pfam" id="PF01562">
    <property type="entry name" value="Pep_M12B_propep"/>
    <property type="match status" value="1"/>
</dbReference>
<dbReference type="PROSITE" id="PS01186">
    <property type="entry name" value="EGF_2"/>
    <property type="match status" value="1"/>
</dbReference>
<dbReference type="SUPFAM" id="SSF55486">
    <property type="entry name" value="Metalloproteases ('zincins'), catalytic domain"/>
    <property type="match status" value="1"/>
</dbReference>
<keyword evidence="4" id="KW-0472">Membrane</keyword>
<keyword evidence="13" id="KW-1185">Reference proteome</keyword>
<dbReference type="InterPro" id="IPR001590">
    <property type="entry name" value="Peptidase_M12B"/>
</dbReference>
<feature type="disulfide bond" evidence="6">
    <location>
        <begin position="445"/>
        <end position="465"/>
    </location>
</feature>
<dbReference type="InterPro" id="IPR036436">
    <property type="entry name" value="Disintegrin_dom_sf"/>
</dbReference>
<dbReference type="InterPro" id="IPR006586">
    <property type="entry name" value="ADAM_Cys-rich"/>
</dbReference>
<evidence type="ECO:0000259" key="11">
    <source>
        <dbReference type="PROSITE" id="PS50215"/>
    </source>
</evidence>
<evidence type="ECO:0000256" key="2">
    <source>
        <dbReference type="ARBA" id="ARBA00022692"/>
    </source>
</evidence>
<organism evidence="12 13">
    <name type="scientific">Callorhinchus milii</name>
    <name type="common">Ghost shark</name>
    <dbReference type="NCBI Taxonomy" id="7868"/>
    <lineage>
        <taxon>Eukaryota</taxon>
        <taxon>Metazoa</taxon>
        <taxon>Chordata</taxon>
        <taxon>Craniata</taxon>
        <taxon>Vertebrata</taxon>
        <taxon>Chondrichthyes</taxon>
        <taxon>Holocephali</taxon>
        <taxon>Chimaeriformes</taxon>
        <taxon>Callorhinchidae</taxon>
        <taxon>Callorhinchus</taxon>
    </lineage>
</organism>
<sequence>GDGFQWLRELHRYHGVIFPSIITRKQKWSMHLLQQNGSAGELLVSVETEEKQLILELRRNEILISKGFQVSYYDSNGTLLTEQSSDLSNCYYEGTVRGILGSRVAASTCVGLSALILLTNQSYVIEHLEEDEQGRHLMYKPEQLKSKERRCSLRHSFPEVAKNSIEHSHRLKRSLSTEVKHIELVLVADNAEYRSAFHSKRKVINRLVNAANYVDLLLQCLNILPKVWGPELNTVSRLPVYSYLIQFLYPLLQYRAWDILPTYYTCNSEMVVGNTYGNVTEQPAQFSSMCSSDYSGGIALDNTADSLGIASNLAHEIGHNLGMGHDSPAPLCVCADRKAGCIMAEIQGLQPPQVFSSCSRDSLQRSLARGVGMCLFNLPDPELLVRGKCGNLYVDPGEECDCGKPEECTDPCCVAAICQLWPGAKCASNDVCCKNCKFVKARRVCREPISECDFPEYCTGTSAHCPTNQYKKNFYPCDNGNAYCYNGACRTLQSQCRDIWGPNATPSPLICYWYMNKLGNKFGNCGRKDDGSFVSCPIKDVKCGKLQCSKRGASLILGGRSVSVVSRFSNTGKNFQCHGTYFMGDIEGIDMVASGTPCGSAKVCFKGMCRNVRVFSVNKCHAYCSGHGVCNNNDRCHCDPGWALPNCTLEGSGSNGFLFPEWPAEELRTDPSEVISRTSATTEINHKAPITRLGDDRRADTTTPELAVTGNTSDSEHDLIVRKHPRTTAAADITTFGPRVIFKGTVGHFEKTTPSLVRAFKFANRLSASSTAEPAPTLKNNSKMKAVPHRMLVTCAHTG</sequence>
<dbReference type="GO" id="GO:0016020">
    <property type="term" value="C:membrane"/>
    <property type="evidence" value="ECO:0007669"/>
    <property type="project" value="UniProtKB-SubCell"/>
</dbReference>
<dbReference type="PANTHER" id="PTHR11905:SF130">
    <property type="entry name" value="DISINTEGRIN AND METALLOPROTEINASE DOMAIN-CONTAINING PROTEIN 15"/>
    <property type="match status" value="1"/>
</dbReference>
<feature type="domain" description="Peptidase M12B" evidence="11">
    <location>
        <begin position="180"/>
        <end position="379"/>
    </location>
</feature>
<dbReference type="Proteomes" id="UP000314986">
    <property type="component" value="Unassembled WGS sequence"/>
</dbReference>
<reference evidence="12" key="4">
    <citation type="submission" date="2025-08" db="UniProtKB">
        <authorList>
            <consortium name="Ensembl"/>
        </authorList>
    </citation>
    <scope>IDENTIFICATION</scope>
</reference>
<dbReference type="Pfam" id="PF00200">
    <property type="entry name" value="Disintegrin"/>
    <property type="match status" value="1"/>
</dbReference>
<evidence type="ECO:0000259" key="9">
    <source>
        <dbReference type="PROSITE" id="PS50026"/>
    </source>
</evidence>
<dbReference type="GO" id="GO:0006508">
    <property type="term" value="P:proteolysis"/>
    <property type="evidence" value="ECO:0007669"/>
    <property type="project" value="InterPro"/>
</dbReference>
<dbReference type="AlphaFoldDB" id="A0A4W3I7Y1"/>
<evidence type="ECO:0000256" key="3">
    <source>
        <dbReference type="ARBA" id="ARBA00022989"/>
    </source>
</evidence>
<dbReference type="InterPro" id="IPR024079">
    <property type="entry name" value="MetalloPept_cat_dom_sf"/>
</dbReference>
<dbReference type="PROSITE" id="PS50026">
    <property type="entry name" value="EGF_3"/>
    <property type="match status" value="1"/>
</dbReference>
<keyword evidence="8" id="KW-0479">Metal-binding</keyword>
<feature type="binding site" evidence="8">
    <location>
        <position position="325"/>
    </location>
    <ligand>
        <name>Zn(2+)</name>
        <dbReference type="ChEBI" id="CHEBI:29105"/>
        <note>catalytic</note>
    </ligand>
</feature>
<keyword evidence="5 7" id="KW-1015">Disulfide bond</keyword>
<evidence type="ECO:0000256" key="1">
    <source>
        <dbReference type="ARBA" id="ARBA00004167"/>
    </source>
</evidence>
<dbReference type="CDD" id="cd04269">
    <property type="entry name" value="ZnMc_adamalysin_II_like"/>
    <property type="match status" value="1"/>
</dbReference>
<feature type="binding site" evidence="8">
    <location>
        <position position="315"/>
    </location>
    <ligand>
        <name>Zn(2+)</name>
        <dbReference type="ChEBI" id="CHEBI:29105"/>
        <note>catalytic</note>
    </ligand>
</feature>
<dbReference type="GO" id="GO:0045087">
    <property type="term" value="P:innate immune response"/>
    <property type="evidence" value="ECO:0007669"/>
    <property type="project" value="TreeGrafter"/>
</dbReference>
<feature type="disulfide bond" evidence="7">
    <location>
        <begin position="638"/>
        <end position="647"/>
    </location>
</feature>
<feature type="domain" description="EGF-like" evidence="9">
    <location>
        <begin position="616"/>
        <end position="648"/>
    </location>
</feature>
<keyword evidence="7" id="KW-0245">EGF-like domain</keyword>
<keyword evidence="8" id="KW-0862">Zinc</keyword>
<dbReference type="GO" id="GO:0005615">
    <property type="term" value="C:extracellular space"/>
    <property type="evidence" value="ECO:0007669"/>
    <property type="project" value="TreeGrafter"/>
</dbReference>
<comment type="caution">
    <text evidence="7">Lacks conserved residue(s) required for the propagation of feature annotation.</text>
</comment>
<comment type="subcellular location">
    <subcellularLocation>
        <location evidence="1">Membrane</location>
        <topology evidence="1">Single-pass membrane protein</topology>
    </subcellularLocation>
</comment>